<protein>
    <recommendedName>
        <fullName evidence="4">diguanylate cyclase</fullName>
        <ecNumber evidence="4">2.7.7.65</ecNumber>
    </recommendedName>
</protein>
<evidence type="ECO:0000256" key="1">
    <source>
        <dbReference type="ARBA" id="ARBA00001946"/>
    </source>
</evidence>
<name>A0A2W0EJR8_PSEJE</name>
<comment type="subcellular location">
    <subcellularLocation>
        <location evidence="2">Cell inner membrane</location>
    </subcellularLocation>
    <subcellularLocation>
        <location evidence="3">Cell membrane</location>
        <topology evidence="3">Multi-pass membrane protein</topology>
    </subcellularLocation>
</comment>
<dbReference type="RefSeq" id="WP_110660901.1">
    <property type="nucleotide sequence ID" value="NZ_PDLL01000269.1"/>
</dbReference>
<gene>
    <name evidence="12" type="ORF">CRX42_19995</name>
</gene>
<evidence type="ECO:0000256" key="4">
    <source>
        <dbReference type="ARBA" id="ARBA00012528"/>
    </source>
</evidence>
<dbReference type="InterPro" id="IPR043128">
    <property type="entry name" value="Rev_trsase/Diguanyl_cyclase"/>
</dbReference>
<evidence type="ECO:0000256" key="10">
    <source>
        <dbReference type="SAM" id="Phobius"/>
    </source>
</evidence>
<comment type="cofactor">
    <cofactor evidence="1">
        <name>Mg(2+)</name>
        <dbReference type="ChEBI" id="CHEBI:18420"/>
    </cofactor>
</comment>
<dbReference type="InterPro" id="IPR029787">
    <property type="entry name" value="Nucleotide_cyclase"/>
</dbReference>
<evidence type="ECO:0000256" key="6">
    <source>
        <dbReference type="ARBA" id="ARBA00022692"/>
    </source>
</evidence>
<dbReference type="InterPro" id="IPR033479">
    <property type="entry name" value="dCache_1"/>
</dbReference>
<dbReference type="GO" id="GO:0043709">
    <property type="term" value="P:cell adhesion involved in single-species biofilm formation"/>
    <property type="evidence" value="ECO:0007669"/>
    <property type="project" value="TreeGrafter"/>
</dbReference>
<comment type="catalytic activity">
    <reaction evidence="9">
        <text>2 GTP = 3',3'-c-di-GMP + 2 diphosphate</text>
        <dbReference type="Rhea" id="RHEA:24898"/>
        <dbReference type="ChEBI" id="CHEBI:33019"/>
        <dbReference type="ChEBI" id="CHEBI:37565"/>
        <dbReference type="ChEBI" id="CHEBI:58805"/>
        <dbReference type="EC" id="2.7.7.65"/>
    </reaction>
</comment>
<evidence type="ECO:0000256" key="2">
    <source>
        <dbReference type="ARBA" id="ARBA00004533"/>
    </source>
</evidence>
<dbReference type="EC" id="2.7.7.65" evidence="4"/>
<keyword evidence="5" id="KW-1003">Cell membrane</keyword>
<dbReference type="FunFam" id="3.30.70.270:FF:000001">
    <property type="entry name" value="Diguanylate cyclase domain protein"/>
    <property type="match status" value="1"/>
</dbReference>
<dbReference type="CDD" id="cd01949">
    <property type="entry name" value="GGDEF"/>
    <property type="match status" value="1"/>
</dbReference>
<dbReference type="Gene3D" id="3.30.450.20">
    <property type="entry name" value="PAS domain"/>
    <property type="match status" value="1"/>
</dbReference>
<dbReference type="SUPFAM" id="SSF55073">
    <property type="entry name" value="Nucleotide cyclase"/>
    <property type="match status" value="1"/>
</dbReference>
<comment type="caution">
    <text evidence="12">The sequence shown here is derived from an EMBL/GenBank/DDBJ whole genome shotgun (WGS) entry which is preliminary data.</text>
</comment>
<dbReference type="Pfam" id="PF00990">
    <property type="entry name" value="GGDEF"/>
    <property type="match status" value="1"/>
</dbReference>
<evidence type="ECO:0000256" key="7">
    <source>
        <dbReference type="ARBA" id="ARBA00022989"/>
    </source>
</evidence>
<reference evidence="12 13" key="1">
    <citation type="journal article" date="2018" name="Appl. Microbiol. Biotechnol.">
        <title>Characterization of the caprolactam degradation pathway in Pseudomonas jessenii using mass spectrometry-based proteomics.</title>
        <authorList>
            <person name="Otzen M."/>
            <person name="Palacio C."/>
            <person name="Janssen D.B."/>
        </authorList>
    </citation>
    <scope>NUCLEOTIDE SEQUENCE [LARGE SCALE GENOMIC DNA]</scope>
    <source>
        <strain evidence="12 13">GO3</strain>
    </source>
</reference>
<dbReference type="GO" id="GO:1902201">
    <property type="term" value="P:negative regulation of bacterial-type flagellum-dependent cell motility"/>
    <property type="evidence" value="ECO:0007669"/>
    <property type="project" value="TreeGrafter"/>
</dbReference>
<dbReference type="PANTHER" id="PTHR45138:SF9">
    <property type="entry name" value="DIGUANYLATE CYCLASE DGCM-RELATED"/>
    <property type="match status" value="1"/>
</dbReference>
<dbReference type="OrthoDB" id="9812260at2"/>
<dbReference type="PROSITE" id="PS50887">
    <property type="entry name" value="GGDEF"/>
    <property type="match status" value="1"/>
</dbReference>
<organism evidence="12 13">
    <name type="scientific">Pseudomonas jessenii</name>
    <dbReference type="NCBI Taxonomy" id="77298"/>
    <lineage>
        <taxon>Bacteria</taxon>
        <taxon>Pseudomonadati</taxon>
        <taxon>Pseudomonadota</taxon>
        <taxon>Gammaproteobacteria</taxon>
        <taxon>Pseudomonadales</taxon>
        <taxon>Pseudomonadaceae</taxon>
        <taxon>Pseudomonas</taxon>
    </lineage>
</organism>
<dbReference type="SMART" id="SM00267">
    <property type="entry name" value="GGDEF"/>
    <property type="match status" value="1"/>
</dbReference>
<dbReference type="Gene3D" id="3.30.70.270">
    <property type="match status" value="1"/>
</dbReference>
<dbReference type="EMBL" id="PDLL01000269">
    <property type="protein sequence ID" value="PYY68763.1"/>
    <property type="molecule type" value="Genomic_DNA"/>
</dbReference>
<evidence type="ECO:0000259" key="11">
    <source>
        <dbReference type="PROSITE" id="PS50887"/>
    </source>
</evidence>
<dbReference type="AlphaFoldDB" id="A0A2W0EJR8"/>
<dbReference type="PANTHER" id="PTHR45138">
    <property type="entry name" value="REGULATORY COMPONENTS OF SENSORY TRANSDUCTION SYSTEM"/>
    <property type="match status" value="1"/>
</dbReference>
<keyword evidence="8 10" id="KW-0472">Membrane</keyword>
<evidence type="ECO:0000256" key="5">
    <source>
        <dbReference type="ARBA" id="ARBA00022475"/>
    </source>
</evidence>
<sequence length="537" mass="58329">MATPADAPNRAINEQGNRAKLSRPLPIDLRGLILFFVLLSVLATLCNSLYVAYRVQRQSLIHTTLEANAAYAAKVASSIGEFLNSAHSRLNYSANTLGQHWSDPEVLRKEAIRLQAQDSDFNSIAIMDATGKVLQAYPDTAQIVGATLTSQGVQQLLKERRPSVSAAYISMAGNLVVFISQPVFNASGEFLGVVGGSVYLLKQSAFHTVISRHFHHEGTFAFVADGNRRLLYHPDQKRIGEVLGWSLTVDAALRGERGSLEGPNYKGVPMLAGFAQVPDANWAVVVQQPRDRSLAPLGQLMRDMVLGMIPAGLLGLGLILAGTALIARPLRQLSLAADQLAAPQTTRQLQQIHAWYRDASAIRQAMLTGVQLLQQKLGQLSHEAQSDPLTGLANRRAMGGVLELLEKTGQAYSVLALDIDHFKKVNDTFGHDAGDVALKTVADILKQNSRTGDLACRSGGEEFALILPDTPLDTARTIAERIREHIEQTDVPQVGWLTMSIGAACRDADTPTPESVLKRADERLYLAKQSGRNRVMA</sequence>
<feature type="domain" description="GGDEF" evidence="11">
    <location>
        <begin position="410"/>
        <end position="537"/>
    </location>
</feature>
<evidence type="ECO:0000313" key="13">
    <source>
        <dbReference type="Proteomes" id="UP000247437"/>
    </source>
</evidence>
<keyword evidence="6 10" id="KW-0812">Transmembrane</keyword>
<dbReference type="InterPro" id="IPR029151">
    <property type="entry name" value="Sensor-like_sf"/>
</dbReference>
<accession>A0A2W0EJR8</accession>
<evidence type="ECO:0000313" key="12">
    <source>
        <dbReference type="EMBL" id="PYY68763.1"/>
    </source>
</evidence>
<dbReference type="Pfam" id="PF02743">
    <property type="entry name" value="dCache_1"/>
    <property type="match status" value="1"/>
</dbReference>
<proteinExistence type="predicted"/>
<dbReference type="Proteomes" id="UP000247437">
    <property type="component" value="Unassembled WGS sequence"/>
</dbReference>
<evidence type="ECO:0000256" key="9">
    <source>
        <dbReference type="ARBA" id="ARBA00034247"/>
    </source>
</evidence>
<evidence type="ECO:0000256" key="3">
    <source>
        <dbReference type="ARBA" id="ARBA00004651"/>
    </source>
</evidence>
<dbReference type="NCBIfam" id="TIGR00254">
    <property type="entry name" value="GGDEF"/>
    <property type="match status" value="1"/>
</dbReference>
<evidence type="ECO:0000256" key="8">
    <source>
        <dbReference type="ARBA" id="ARBA00023136"/>
    </source>
</evidence>
<dbReference type="GO" id="GO:0005886">
    <property type="term" value="C:plasma membrane"/>
    <property type="evidence" value="ECO:0007669"/>
    <property type="project" value="UniProtKB-SubCell"/>
</dbReference>
<feature type="transmembrane region" description="Helical" evidence="10">
    <location>
        <begin position="32"/>
        <end position="53"/>
    </location>
</feature>
<dbReference type="GO" id="GO:0052621">
    <property type="term" value="F:diguanylate cyclase activity"/>
    <property type="evidence" value="ECO:0007669"/>
    <property type="project" value="UniProtKB-EC"/>
</dbReference>
<dbReference type="CDD" id="cd18774">
    <property type="entry name" value="PDC2_HK_sensor"/>
    <property type="match status" value="1"/>
</dbReference>
<dbReference type="InterPro" id="IPR050469">
    <property type="entry name" value="Diguanylate_Cyclase"/>
</dbReference>
<feature type="transmembrane region" description="Helical" evidence="10">
    <location>
        <begin position="304"/>
        <end position="327"/>
    </location>
</feature>
<dbReference type="SUPFAM" id="SSF103190">
    <property type="entry name" value="Sensory domain-like"/>
    <property type="match status" value="2"/>
</dbReference>
<dbReference type="CDD" id="cd18773">
    <property type="entry name" value="PDC1_HK_sensor"/>
    <property type="match status" value="1"/>
</dbReference>
<keyword evidence="7 10" id="KW-1133">Transmembrane helix</keyword>
<dbReference type="InterPro" id="IPR000160">
    <property type="entry name" value="GGDEF_dom"/>
</dbReference>